<evidence type="ECO:0000256" key="2">
    <source>
        <dbReference type="ARBA" id="ARBA00022525"/>
    </source>
</evidence>
<dbReference type="SMART" id="SM00120">
    <property type="entry name" value="HX"/>
    <property type="match status" value="2"/>
</dbReference>
<name>G3NX77_GASAC</name>
<keyword evidence="3 9" id="KW-0732">Signal</keyword>
<evidence type="ECO:0000256" key="6">
    <source>
        <dbReference type="ARBA" id="ARBA00023180"/>
    </source>
</evidence>
<dbReference type="PROSITE" id="PS50958">
    <property type="entry name" value="SMB_2"/>
    <property type="match status" value="2"/>
</dbReference>
<dbReference type="PANTHER" id="PTHR22917:SF1">
    <property type="entry name" value="PROTEOGLYCAN 4"/>
    <property type="match status" value="1"/>
</dbReference>
<comment type="subcellular location">
    <subcellularLocation>
        <location evidence="1">Secreted</location>
    </subcellularLocation>
</comment>
<dbReference type="InterPro" id="IPR018486">
    <property type="entry name" value="Hemopexin_CS"/>
</dbReference>
<reference evidence="11" key="2">
    <citation type="submission" date="2025-08" db="UniProtKB">
        <authorList>
            <consortium name="Ensembl"/>
        </authorList>
    </citation>
    <scope>IDENTIFICATION</scope>
</reference>
<dbReference type="InterPro" id="IPR036024">
    <property type="entry name" value="Somatomedin_B-like_dom_sf"/>
</dbReference>
<evidence type="ECO:0000256" key="3">
    <source>
        <dbReference type="ARBA" id="ARBA00022729"/>
    </source>
</evidence>
<dbReference type="Pfam" id="PF01033">
    <property type="entry name" value="Somatomedin_B"/>
    <property type="match status" value="2"/>
</dbReference>
<keyword evidence="12" id="KW-1185">Reference proteome</keyword>
<dbReference type="CDD" id="cd00094">
    <property type="entry name" value="HX"/>
    <property type="match status" value="1"/>
</dbReference>
<feature type="compositionally biased region" description="Polar residues" evidence="8">
    <location>
        <begin position="209"/>
        <end position="225"/>
    </location>
</feature>
<feature type="compositionally biased region" description="Pro residues" evidence="8">
    <location>
        <begin position="348"/>
        <end position="421"/>
    </location>
</feature>
<reference evidence="11" key="3">
    <citation type="submission" date="2025-09" db="UniProtKB">
        <authorList>
            <consortium name="Ensembl"/>
        </authorList>
    </citation>
    <scope>IDENTIFICATION</scope>
</reference>
<dbReference type="InterPro" id="IPR000585">
    <property type="entry name" value="Hemopexin-like_dom"/>
</dbReference>
<evidence type="ECO:0000256" key="9">
    <source>
        <dbReference type="SAM" id="SignalP"/>
    </source>
</evidence>
<feature type="compositionally biased region" description="Polar residues" evidence="8">
    <location>
        <begin position="184"/>
        <end position="196"/>
    </location>
</feature>
<dbReference type="PANTHER" id="PTHR22917">
    <property type="entry name" value="HEMOPEXIN DOMAIN-CONTAINING PROTEIN"/>
    <property type="match status" value="1"/>
</dbReference>
<reference evidence="11 12" key="1">
    <citation type="journal article" date="2021" name="G3 (Bethesda)">
        <title>Improved contiguity of the threespine stickleback genome using long-read sequencing.</title>
        <authorList>
            <person name="Nath S."/>
            <person name="Shaw D.E."/>
            <person name="White M.A."/>
        </authorList>
    </citation>
    <scope>NUCLEOTIDE SEQUENCE [LARGE SCALE GENOMIC DNA]</scope>
    <source>
        <strain evidence="11 12">Lake Benthic</strain>
    </source>
</reference>
<evidence type="ECO:0000313" key="12">
    <source>
        <dbReference type="Proteomes" id="UP000007635"/>
    </source>
</evidence>
<feature type="domain" description="SMB" evidence="10">
    <location>
        <begin position="21"/>
        <end position="64"/>
    </location>
</feature>
<evidence type="ECO:0000313" key="11">
    <source>
        <dbReference type="Ensembl" id="ENSGACP00000009946.2"/>
    </source>
</evidence>
<evidence type="ECO:0000256" key="4">
    <source>
        <dbReference type="ARBA" id="ARBA00022737"/>
    </source>
</evidence>
<evidence type="ECO:0000256" key="7">
    <source>
        <dbReference type="PROSITE-ProRule" id="PRU01011"/>
    </source>
</evidence>
<feature type="signal peptide" evidence="9">
    <location>
        <begin position="1"/>
        <end position="21"/>
    </location>
</feature>
<dbReference type="PROSITE" id="PS00524">
    <property type="entry name" value="SMB_1"/>
    <property type="match status" value="1"/>
</dbReference>
<keyword evidence="4" id="KW-0677">Repeat</keyword>
<dbReference type="InterPro" id="IPR018487">
    <property type="entry name" value="Hemopexin-like_repeat"/>
</dbReference>
<dbReference type="InParanoid" id="G3NX77"/>
<dbReference type="Proteomes" id="UP000007635">
    <property type="component" value="Chromosome VIII"/>
</dbReference>
<protein>
    <submittedName>
        <fullName evidence="11">Proteoglycan 4b</fullName>
    </submittedName>
</protein>
<dbReference type="Pfam" id="PF00045">
    <property type="entry name" value="Hemopexin"/>
    <property type="match status" value="1"/>
</dbReference>
<evidence type="ECO:0000259" key="10">
    <source>
        <dbReference type="PROSITE" id="PS50958"/>
    </source>
</evidence>
<sequence>MSSAVLSAVILLACALAFSAAQTSCKSRCGAEYYRGYMCQCDYNCLSYGECCKDFESQCTTKNSCRGRCGEDFKRGRLCTCDPKCNDYKQCCPDHKTHCDAEEEIGSAASATAPVKTDSCNNVNGNKPEDINGEILPNEDSSNNEVGDPEEIPFPESTSDPADLLDPIPTEPIEDPDTLEVPTETFTASSQAQTTVSDKEPTQAEDGSASPSPTAVEASTESTAKPTAVEMAGQEEVLPEDDNPAEVLTEAPSDEPEETSLSKTTVAPISTEPTQASDGPDDSQVTTLSASMPDPTPIPEVTPANKLDDADQDTASVTTGPASLNVTPEPTKPTPSEVTSKRQDEPDPIPADPTPAEPTPAEPTPAKPTPAEPTPAKPTPAEPTPAKPTPADPTPAEPTPAKPTPAEPTPAEPTPAKPTPAKPSSKAETKPLTPAQTVNTDNPRDYQADDSNDTDLCSGRPVGAVTTLKNGTMVVFRGHYFWSLDKYMVPSPARVITQVWGVPSPIDTAFTRCNCQGKTYIFKGSQYWRFENDVLEPNYPKAITTGFDGLRGQITAALSVPQYQRRRESVFFFKRGGSVQKYSYKFGLSSSCGRKVQSPVYTIHSRMVRSAASHLEPAVNIRTAWRGFPSTITAAVSVPSRRDPEGYKYYVLSRSTSYNVRISSNRPIVPAPATNAPPQSNDFLKCPKRA</sequence>
<proteinExistence type="predicted"/>
<dbReference type="InterPro" id="IPR001212">
    <property type="entry name" value="Somatomedin_B_dom"/>
</dbReference>
<keyword evidence="5" id="KW-1015">Disulfide bond</keyword>
<feature type="domain" description="SMB" evidence="10">
    <location>
        <begin position="65"/>
        <end position="104"/>
    </location>
</feature>
<dbReference type="InterPro" id="IPR051298">
    <property type="entry name" value="Heme_transport/Cell_adhesion"/>
</dbReference>
<dbReference type="AlphaFoldDB" id="G3NX77"/>
<feature type="chain" id="PRO_5043836809" evidence="9">
    <location>
        <begin position="22"/>
        <end position="690"/>
    </location>
</feature>
<feature type="compositionally biased region" description="Polar residues" evidence="8">
    <location>
        <begin position="259"/>
        <end position="290"/>
    </location>
</feature>
<keyword evidence="2" id="KW-0964">Secreted</keyword>
<keyword evidence="6" id="KW-0325">Glycoprotein</keyword>
<dbReference type="STRING" id="69293.ENSGACP00000009946"/>
<dbReference type="SUPFAM" id="SSF90188">
    <property type="entry name" value="Somatomedin B domain"/>
    <property type="match status" value="2"/>
</dbReference>
<feature type="compositionally biased region" description="Polar residues" evidence="8">
    <location>
        <begin position="313"/>
        <end position="338"/>
    </location>
</feature>
<organism evidence="11 12">
    <name type="scientific">Gasterosteus aculeatus aculeatus</name>
    <name type="common">three-spined stickleback</name>
    <dbReference type="NCBI Taxonomy" id="481459"/>
    <lineage>
        <taxon>Eukaryota</taxon>
        <taxon>Metazoa</taxon>
        <taxon>Chordata</taxon>
        <taxon>Craniata</taxon>
        <taxon>Vertebrata</taxon>
        <taxon>Euteleostomi</taxon>
        <taxon>Actinopterygii</taxon>
        <taxon>Neopterygii</taxon>
        <taxon>Teleostei</taxon>
        <taxon>Neoteleostei</taxon>
        <taxon>Acanthomorphata</taxon>
        <taxon>Eupercaria</taxon>
        <taxon>Perciformes</taxon>
        <taxon>Cottioidei</taxon>
        <taxon>Gasterosteales</taxon>
        <taxon>Gasterosteidae</taxon>
        <taxon>Gasterosteus</taxon>
    </lineage>
</organism>
<dbReference type="SUPFAM" id="SSF50923">
    <property type="entry name" value="Hemopexin-like domain"/>
    <property type="match status" value="1"/>
</dbReference>
<feature type="region of interest" description="Disordered" evidence="8">
    <location>
        <begin position="118"/>
        <end position="456"/>
    </location>
</feature>
<dbReference type="eggNOG" id="ENOG502SYV7">
    <property type="taxonomic scope" value="Eukaryota"/>
</dbReference>
<dbReference type="Ensembl" id="ENSGACT00000009968.2">
    <property type="protein sequence ID" value="ENSGACP00000009946.2"/>
    <property type="gene ID" value="ENSGACG00000007505.2"/>
</dbReference>
<dbReference type="InterPro" id="IPR036375">
    <property type="entry name" value="Hemopexin-like_dom_sf"/>
</dbReference>
<dbReference type="GeneTree" id="ENSGT00530000063751"/>
<dbReference type="PROSITE" id="PS51642">
    <property type="entry name" value="HEMOPEXIN_2"/>
    <property type="match status" value="1"/>
</dbReference>
<feature type="repeat" description="Hemopexin" evidence="7">
    <location>
        <begin position="503"/>
        <end position="550"/>
    </location>
</feature>
<evidence type="ECO:0000256" key="5">
    <source>
        <dbReference type="ARBA" id="ARBA00023157"/>
    </source>
</evidence>
<evidence type="ECO:0000256" key="8">
    <source>
        <dbReference type="SAM" id="MobiDB-lite"/>
    </source>
</evidence>
<evidence type="ECO:0000256" key="1">
    <source>
        <dbReference type="ARBA" id="ARBA00004613"/>
    </source>
</evidence>
<dbReference type="GO" id="GO:0005615">
    <property type="term" value="C:extracellular space"/>
    <property type="evidence" value="ECO:0007669"/>
    <property type="project" value="TreeGrafter"/>
</dbReference>
<dbReference type="Bgee" id="ENSGACG00000007501">
    <property type="expression patterns" value="Expressed in liver and 4 other cell types or tissues"/>
</dbReference>
<accession>G3NX77</accession>
<dbReference type="Gene3D" id="4.10.410.20">
    <property type="match status" value="2"/>
</dbReference>
<dbReference type="Gene3D" id="2.110.10.10">
    <property type="entry name" value="Hemopexin-like domain"/>
    <property type="match status" value="1"/>
</dbReference>
<dbReference type="PROSITE" id="PS00024">
    <property type="entry name" value="HEMOPEXIN"/>
    <property type="match status" value="1"/>
</dbReference>
<dbReference type="SMART" id="SM00201">
    <property type="entry name" value="SO"/>
    <property type="match status" value="2"/>
</dbReference>